<dbReference type="AlphaFoldDB" id="A0A6B1FZZ4"/>
<name>A0A6B1FZZ4_9CHLR</name>
<reference evidence="1" key="1">
    <citation type="submission" date="2019-09" db="EMBL/GenBank/DDBJ databases">
        <title>Characterisation of the sponge microbiome using genome-centric metagenomics.</title>
        <authorList>
            <person name="Engelberts J.P."/>
            <person name="Robbins S.J."/>
            <person name="De Goeij J.M."/>
            <person name="Aranda M."/>
            <person name="Bell S.C."/>
            <person name="Webster N.S."/>
        </authorList>
    </citation>
    <scope>NUCLEOTIDE SEQUENCE</scope>
    <source>
        <strain evidence="1">SB0675_bin_29</strain>
    </source>
</reference>
<sequence>MTGKRLEQQLEKCIGAFQDGSLSEEMLREALDTARSDNGKCQDILYLQAVTTSLASQVQGMLLMENGEIVDEIADPEEWPYQTVLEAVRDGWRVVQFPNLALLLDETRTYGLGCEFILER</sequence>
<proteinExistence type="predicted"/>
<comment type="caution">
    <text evidence="1">The sequence shown here is derived from an EMBL/GenBank/DDBJ whole genome shotgun (WGS) entry which is preliminary data.</text>
</comment>
<organism evidence="1">
    <name type="scientific">Caldilineaceae bacterium SB0675_bin_29</name>
    <dbReference type="NCBI Taxonomy" id="2605266"/>
    <lineage>
        <taxon>Bacteria</taxon>
        <taxon>Bacillati</taxon>
        <taxon>Chloroflexota</taxon>
        <taxon>Caldilineae</taxon>
        <taxon>Caldilineales</taxon>
        <taxon>Caldilineaceae</taxon>
    </lineage>
</organism>
<gene>
    <name evidence="1" type="ORF">F4148_13745</name>
</gene>
<protein>
    <submittedName>
        <fullName evidence="1">Uncharacterized protein</fullName>
    </submittedName>
</protein>
<evidence type="ECO:0000313" key="1">
    <source>
        <dbReference type="EMBL" id="MYH62763.1"/>
    </source>
</evidence>
<accession>A0A6B1FZZ4</accession>
<dbReference type="EMBL" id="VYDA01000493">
    <property type="protein sequence ID" value="MYH62763.1"/>
    <property type="molecule type" value="Genomic_DNA"/>
</dbReference>